<accession>A0A7R9ZZN1</accession>
<evidence type="ECO:0000256" key="1">
    <source>
        <dbReference type="SAM" id="MobiDB-lite"/>
    </source>
</evidence>
<protein>
    <submittedName>
        <fullName evidence="2">Uncharacterized protein</fullName>
    </submittedName>
</protein>
<dbReference type="EMBL" id="HBEG01007706">
    <property type="protein sequence ID" value="CAD8348814.1"/>
    <property type="molecule type" value="Transcribed_RNA"/>
</dbReference>
<gene>
    <name evidence="2" type="ORF">PBAH0796_LOCUS4553</name>
</gene>
<evidence type="ECO:0000313" key="2">
    <source>
        <dbReference type="EMBL" id="CAD8348814.1"/>
    </source>
</evidence>
<reference evidence="2" key="1">
    <citation type="submission" date="2021-01" db="EMBL/GenBank/DDBJ databases">
        <authorList>
            <person name="Corre E."/>
            <person name="Pelletier E."/>
            <person name="Niang G."/>
            <person name="Scheremetjew M."/>
            <person name="Finn R."/>
            <person name="Kale V."/>
            <person name="Holt S."/>
            <person name="Cochrane G."/>
            <person name="Meng A."/>
            <person name="Brown T."/>
            <person name="Cohen L."/>
        </authorList>
    </citation>
    <scope>NUCLEOTIDE SEQUENCE</scope>
    <source>
        <strain evidence="2">Pbaha01</strain>
    </source>
</reference>
<name>A0A7R9ZZN1_9DINO</name>
<sequence>MDNWCEGSCASPTTAGSLLEDSSSRSTAISEQEVSDSTPKKHSSVGSVEESDYGSETAIDGTDVLSVGSSKQDKAGARKGRRPQTLAEFREQHMKCLEALRKNKQAAALNVVFRQSSEPVYTMHSGFERMSKQVSEESAVSDNISDFIPMNSRLQGVQEDPLVSVVRNINAQHCRMQERMMMGMAELRQDALLQRQELSTILQKQASDIEGLKKRSACLNMKVAAAFAAALGAALGSQYLHGSRSLGPAPAKRAEAVAASEACEKGKKAPAKGSTFVVCLQGADATRGLVVGRSRRAHGGARVAH</sequence>
<organism evidence="2">
    <name type="scientific">Pyrodinium bahamense</name>
    <dbReference type="NCBI Taxonomy" id="73915"/>
    <lineage>
        <taxon>Eukaryota</taxon>
        <taxon>Sar</taxon>
        <taxon>Alveolata</taxon>
        <taxon>Dinophyceae</taxon>
        <taxon>Gonyaulacales</taxon>
        <taxon>Pyrocystaceae</taxon>
        <taxon>Pyrodinium</taxon>
    </lineage>
</organism>
<feature type="region of interest" description="Disordered" evidence="1">
    <location>
        <begin position="1"/>
        <end position="84"/>
    </location>
</feature>
<dbReference type="AlphaFoldDB" id="A0A7R9ZZN1"/>
<feature type="compositionally biased region" description="Polar residues" evidence="1">
    <location>
        <begin position="10"/>
        <end position="37"/>
    </location>
</feature>
<proteinExistence type="predicted"/>